<dbReference type="PIRSF" id="PIRSF029202">
    <property type="entry name" value="UCP029202"/>
    <property type="match status" value="1"/>
</dbReference>
<accession>A0AAW4U9Q3</accession>
<protein>
    <submittedName>
        <fullName evidence="1">DUF2184 domain-containing protein</fullName>
    </submittedName>
</protein>
<dbReference type="GeneID" id="62778541"/>
<sequence length="329" mass="36390">MNSRDYILNVERLDSDVIAHAIPNFDANYSAIAARMLTQVRAKTLEVTHGKLNAFTVFPVQTEVSAGATTALQRTYDMVGMAKIVANPADDLPLADIFVEETSVKVKQLGIAYQYSVRDLQHAVFSNTPLSTMKASAARKANDVKINKIAWFGDKDNGIIGFLDNPNLSEYTLKNDGEASGTALSSKTAEKQFRDMNEFINTIQDNTDDTEQPNTVLLPPSAYTTLSSTLYTTADGQTTKTVLAMLKENHPEIKRWEKIGELKNADSTGAKDIMIVGYFDPDYIRLEIPNRFEQMPIQAKNLAFTVPCHSEVIGVTVFRPYCFTKAVGV</sequence>
<organism evidence="1 2">
    <name type="scientific">Megamonas funiformis</name>
    <dbReference type="NCBI Taxonomy" id="437897"/>
    <lineage>
        <taxon>Bacteria</taxon>
        <taxon>Bacillati</taxon>
        <taxon>Bacillota</taxon>
        <taxon>Negativicutes</taxon>
        <taxon>Selenomonadales</taxon>
        <taxon>Selenomonadaceae</taxon>
        <taxon>Megamonas</taxon>
    </lineage>
</organism>
<dbReference type="InterPro" id="IPR020049">
    <property type="entry name" value="Major_capsid-like"/>
</dbReference>
<dbReference type="Proteomes" id="UP001198190">
    <property type="component" value="Unassembled WGS sequence"/>
</dbReference>
<dbReference type="EMBL" id="JAJCGD010000014">
    <property type="protein sequence ID" value="MCB6828361.1"/>
    <property type="molecule type" value="Genomic_DNA"/>
</dbReference>
<comment type="caution">
    <text evidence="1">The sequence shown here is derived from an EMBL/GenBank/DDBJ whole genome shotgun (WGS) entry which is preliminary data.</text>
</comment>
<dbReference type="RefSeq" id="WP_008538004.1">
    <property type="nucleotide sequence ID" value="NZ_BSQS01000024.1"/>
</dbReference>
<dbReference type="Pfam" id="PF09950">
    <property type="entry name" value="Major_capside"/>
    <property type="match status" value="1"/>
</dbReference>
<proteinExistence type="predicted"/>
<gene>
    <name evidence="1" type="ORF">LIY65_06590</name>
</gene>
<dbReference type="AlphaFoldDB" id="A0AAW4U9Q3"/>
<reference evidence="1" key="1">
    <citation type="submission" date="2021-10" db="EMBL/GenBank/DDBJ databases">
        <title>Collection of gut derived symbiotic bacterial strains cultured from healthy donors.</title>
        <authorList>
            <person name="Lin H."/>
            <person name="Littmann E."/>
            <person name="Claire K."/>
            <person name="Pamer E."/>
        </authorList>
    </citation>
    <scope>NUCLEOTIDE SEQUENCE</scope>
    <source>
        <strain evidence="1">MSK.7.16</strain>
    </source>
</reference>
<evidence type="ECO:0000313" key="1">
    <source>
        <dbReference type="EMBL" id="MCB6828361.1"/>
    </source>
</evidence>
<name>A0AAW4U9Q3_9FIRM</name>
<evidence type="ECO:0000313" key="2">
    <source>
        <dbReference type="Proteomes" id="UP001198190"/>
    </source>
</evidence>